<accession>A0AC34F3E8</accession>
<dbReference type="WBParaSite" id="ES5_v2.g11436.t1">
    <property type="protein sequence ID" value="ES5_v2.g11436.t1"/>
    <property type="gene ID" value="ES5_v2.g11436"/>
</dbReference>
<dbReference type="Proteomes" id="UP000887579">
    <property type="component" value="Unplaced"/>
</dbReference>
<evidence type="ECO:0000313" key="1">
    <source>
        <dbReference type="Proteomes" id="UP000887579"/>
    </source>
</evidence>
<organism evidence="1 2">
    <name type="scientific">Panagrolaimus sp. ES5</name>
    <dbReference type="NCBI Taxonomy" id="591445"/>
    <lineage>
        <taxon>Eukaryota</taxon>
        <taxon>Metazoa</taxon>
        <taxon>Ecdysozoa</taxon>
        <taxon>Nematoda</taxon>
        <taxon>Chromadorea</taxon>
        <taxon>Rhabditida</taxon>
        <taxon>Tylenchina</taxon>
        <taxon>Panagrolaimomorpha</taxon>
        <taxon>Panagrolaimoidea</taxon>
        <taxon>Panagrolaimidae</taxon>
        <taxon>Panagrolaimus</taxon>
    </lineage>
</organism>
<name>A0AC34F3E8_9BILA</name>
<protein>
    <submittedName>
        <fullName evidence="2">Ion transport domain-containing protein</fullName>
    </submittedName>
</protein>
<evidence type="ECO:0000313" key="2">
    <source>
        <dbReference type="WBParaSite" id="ES5_v2.g11436.t1"/>
    </source>
</evidence>
<proteinExistence type="predicted"/>
<reference evidence="2" key="1">
    <citation type="submission" date="2022-11" db="UniProtKB">
        <authorList>
            <consortium name="WormBaseParasite"/>
        </authorList>
    </citation>
    <scope>IDENTIFICATION</scope>
</reference>
<sequence length="714" mass="82655">MPNKRDSMAAIADLLAATSGGSAKKLQKPTILDNPKAEIILKSVCILSMVTVCMHTPRTLQIVPSLTFPILVIDSIVTLIFTGEAIIKALHFGLFKHKSAYFRNQWSRFDFLMLMFHWLSLGLYIYQLLSMFFPKLHLFYYEWLGVCRSIRPLIVVRLLRLTLKFKLPKARIQQLLKRMSTQVQNVTWFLVFFMALYAIMGIQFFGRMDYHCVVPGTNPKNVTINDLAIPDTMCSKKGQGGYECPDNMECVKLDLSAKQQGFYGMFNDFVITETFAEIRVQFSEMWSKNEVTLDDDFKQKIEKTDEGWRLIRLDTDPKHLSGRIKVLQRILRSTAFQCVIVGLVLANALINASFVFHHDDTDEVRRWVFYYIECGFTILFNVESAVKIICYGFKSYWKRNIFKFEFLLCLGSSLNVIKYFYDRSVFTYFQTFRLFRLIKASPILEDFVYKIFSPGKKLGGLVIFTIAFVIIASAVSLQLFCYVPHLHHFQTFPQAFMAMFQIITQEGWTDFVVEVLRLVDDNLVFLVSIYFVSYHLFVTLIVLSLFVAVILDNLEMDEELKKAKQLKAKEAITSMRTNLPWRLRVFERFPTRPQMVNLRRVDSDFLAPKIRDSFTTNFVSECNELSDDPAELGNRKTLLRSIEPLIRKRPISITARHVGELTMKANVDALIRSSMKQPTLSMQTSVRGKPMSFYDTMTENGDISRAVESNIRRD</sequence>